<proteinExistence type="predicted"/>
<name>A0ABR6W8W0_9BACT</name>
<gene>
    <name evidence="1" type="ORF">FH603_3522</name>
</gene>
<dbReference type="Proteomes" id="UP000700732">
    <property type="component" value="Unassembled WGS sequence"/>
</dbReference>
<organism evidence="1 2">
    <name type="scientific">Spirosoma utsteinense</name>
    <dbReference type="NCBI Taxonomy" id="2585773"/>
    <lineage>
        <taxon>Bacteria</taxon>
        <taxon>Pseudomonadati</taxon>
        <taxon>Bacteroidota</taxon>
        <taxon>Cytophagia</taxon>
        <taxon>Cytophagales</taxon>
        <taxon>Cytophagaceae</taxon>
        <taxon>Spirosoma</taxon>
    </lineage>
</organism>
<keyword evidence="2" id="KW-1185">Reference proteome</keyword>
<sequence>MTHLYILPNTEKGIVNWLQAVTDEEYKATR</sequence>
<accession>A0ABR6W8W0</accession>
<protein>
    <submittedName>
        <fullName evidence="1">Uncharacterized protein</fullName>
    </submittedName>
</protein>
<dbReference type="EMBL" id="VFIA01000021">
    <property type="protein sequence ID" value="MBC3793006.1"/>
    <property type="molecule type" value="Genomic_DNA"/>
</dbReference>
<reference evidence="1 2" key="1">
    <citation type="submission" date="2019-06" db="EMBL/GenBank/DDBJ databases">
        <title>Spirosoma utsteinense sp. nov. isolated from Antarctic ice-free soils.</title>
        <authorList>
            <person name="Tahon G."/>
        </authorList>
    </citation>
    <scope>NUCLEOTIDE SEQUENCE [LARGE SCALE GENOMIC DNA]</scope>
    <source>
        <strain evidence="1 2">LMG 31447</strain>
    </source>
</reference>
<evidence type="ECO:0000313" key="2">
    <source>
        <dbReference type="Proteomes" id="UP000700732"/>
    </source>
</evidence>
<evidence type="ECO:0000313" key="1">
    <source>
        <dbReference type="EMBL" id="MBC3793006.1"/>
    </source>
</evidence>
<comment type="caution">
    <text evidence="1">The sequence shown here is derived from an EMBL/GenBank/DDBJ whole genome shotgun (WGS) entry which is preliminary data.</text>
</comment>